<evidence type="ECO:0000313" key="4">
    <source>
        <dbReference type="Proteomes" id="UP000313359"/>
    </source>
</evidence>
<accession>A0A5C2S2Z3</accession>
<feature type="transmembrane region" description="Helical" evidence="1">
    <location>
        <begin position="37"/>
        <end position="54"/>
    </location>
</feature>
<keyword evidence="1" id="KW-0812">Transmembrane</keyword>
<keyword evidence="4" id="KW-1185">Reference proteome</keyword>
<organism evidence="3 4">
    <name type="scientific">Lentinus tigrinus ALCF2SS1-6</name>
    <dbReference type="NCBI Taxonomy" id="1328759"/>
    <lineage>
        <taxon>Eukaryota</taxon>
        <taxon>Fungi</taxon>
        <taxon>Dikarya</taxon>
        <taxon>Basidiomycota</taxon>
        <taxon>Agaricomycotina</taxon>
        <taxon>Agaricomycetes</taxon>
        <taxon>Polyporales</taxon>
        <taxon>Polyporaceae</taxon>
        <taxon>Lentinus</taxon>
    </lineage>
</organism>
<dbReference type="AlphaFoldDB" id="A0A5C2S2Z3"/>
<dbReference type="EMBL" id="ML122282">
    <property type="protein sequence ID" value="RPD57229.1"/>
    <property type="molecule type" value="Genomic_DNA"/>
</dbReference>
<dbReference type="Pfam" id="PF20153">
    <property type="entry name" value="DUF6535"/>
    <property type="match status" value="1"/>
</dbReference>
<feature type="non-terminal residue" evidence="3">
    <location>
        <position position="178"/>
    </location>
</feature>
<dbReference type="Proteomes" id="UP000313359">
    <property type="component" value="Unassembled WGS sequence"/>
</dbReference>
<protein>
    <recommendedName>
        <fullName evidence="2">DUF6535 domain-containing protein</fullName>
    </recommendedName>
</protein>
<evidence type="ECO:0000259" key="2">
    <source>
        <dbReference type="Pfam" id="PF20153"/>
    </source>
</evidence>
<sequence length="178" mass="19970">MKDYPEKMRTEAWVKTAKVIKKHSDEMVDQWNKEIDGLLTFAGLFSAILTAFNVQSYQLLQPSSADQTLAVMLQVSAQLASFAVNPAFVNSSQPAYDAALTAVSAFKAPVKAVLLNVFWFTGLVFSLASATLGIIVKQWLKEFSTGLYGSSREIARRRQYRLQKLEQWRVPFIVSMLP</sequence>
<proteinExistence type="predicted"/>
<dbReference type="InterPro" id="IPR045338">
    <property type="entry name" value="DUF6535"/>
</dbReference>
<dbReference type="OrthoDB" id="3185525at2759"/>
<evidence type="ECO:0000256" key="1">
    <source>
        <dbReference type="SAM" id="Phobius"/>
    </source>
</evidence>
<evidence type="ECO:0000313" key="3">
    <source>
        <dbReference type="EMBL" id="RPD57229.1"/>
    </source>
</evidence>
<feature type="domain" description="DUF6535" evidence="2">
    <location>
        <begin position="13"/>
        <end position="178"/>
    </location>
</feature>
<gene>
    <name evidence="3" type="ORF">L227DRAFT_507129</name>
</gene>
<keyword evidence="1" id="KW-0472">Membrane</keyword>
<name>A0A5C2S2Z3_9APHY</name>
<reference evidence="3" key="1">
    <citation type="journal article" date="2018" name="Genome Biol. Evol.">
        <title>Genomics and development of Lentinus tigrinus, a white-rot wood-decaying mushroom with dimorphic fruiting bodies.</title>
        <authorList>
            <person name="Wu B."/>
            <person name="Xu Z."/>
            <person name="Knudson A."/>
            <person name="Carlson A."/>
            <person name="Chen N."/>
            <person name="Kovaka S."/>
            <person name="LaButti K."/>
            <person name="Lipzen A."/>
            <person name="Pennachio C."/>
            <person name="Riley R."/>
            <person name="Schakwitz W."/>
            <person name="Umezawa K."/>
            <person name="Ohm R.A."/>
            <person name="Grigoriev I.V."/>
            <person name="Nagy L.G."/>
            <person name="Gibbons J."/>
            <person name="Hibbett D."/>
        </authorList>
    </citation>
    <scope>NUCLEOTIDE SEQUENCE [LARGE SCALE GENOMIC DNA]</scope>
    <source>
        <strain evidence="3">ALCF2SS1-6</strain>
    </source>
</reference>
<feature type="transmembrane region" description="Helical" evidence="1">
    <location>
        <begin position="117"/>
        <end position="136"/>
    </location>
</feature>
<keyword evidence="1" id="KW-1133">Transmembrane helix</keyword>